<dbReference type="RefSeq" id="WP_130645706.1">
    <property type="nucleotide sequence ID" value="NZ_PGCL01000001.1"/>
</dbReference>
<evidence type="ECO:0000259" key="1">
    <source>
        <dbReference type="PROSITE" id="PS50851"/>
    </source>
</evidence>
<dbReference type="GO" id="GO:0007165">
    <property type="term" value="P:signal transduction"/>
    <property type="evidence" value="ECO:0007669"/>
    <property type="project" value="InterPro"/>
</dbReference>
<dbReference type="PANTHER" id="PTHR22617:SF23">
    <property type="entry name" value="CHEMOTAXIS PROTEIN CHEW"/>
    <property type="match status" value="1"/>
</dbReference>
<dbReference type="Gene3D" id="2.40.50.180">
    <property type="entry name" value="CheA-289, Domain 4"/>
    <property type="match status" value="1"/>
</dbReference>
<evidence type="ECO:0000313" key="2">
    <source>
        <dbReference type="EMBL" id="TAJ45840.1"/>
    </source>
</evidence>
<dbReference type="PROSITE" id="PS50851">
    <property type="entry name" value="CHEW"/>
    <property type="match status" value="1"/>
</dbReference>
<dbReference type="InterPro" id="IPR002545">
    <property type="entry name" value="CheW-lke_dom"/>
</dbReference>
<organism evidence="2 3">
    <name type="scientific">Methanofollis fontis</name>
    <dbReference type="NCBI Taxonomy" id="2052832"/>
    <lineage>
        <taxon>Archaea</taxon>
        <taxon>Methanobacteriati</taxon>
        <taxon>Methanobacteriota</taxon>
        <taxon>Stenosarchaea group</taxon>
        <taxon>Methanomicrobia</taxon>
        <taxon>Methanomicrobiales</taxon>
        <taxon>Methanomicrobiaceae</taxon>
        <taxon>Methanofollis</taxon>
    </lineage>
</organism>
<name>A0A483CX16_9EURY</name>
<reference evidence="2 3" key="1">
    <citation type="submission" date="2017-11" db="EMBL/GenBank/DDBJ databases">
        <title>Isolation and Characterization of Methanofollis Species from Methane Seep Offshore SW Taiwan.</title>
        <authorList>
            <person name="Teng N.-H."/>
            <person name="Lai M.-C."/>
            <person name="Chen S.-C."/>
        </authorList>
    </citation>
    <scope>NUCLEOTIDE SEQUENCE [LARGE SCALE GENOMIC DNA]</scope>
    <source>
        <strain evidence="2 3">FWC-SCC2</strain>
    </source>
</reference>
<dbReference type="Gene3D" id="2.30.30.40">
    <property type="entry name" value="SH3 Domains"/>
    <property type="match status" value="1"/>
</dbReference>
<dbReference type="GO" id="GO:0006935">
    <property type="term" value="P:chemotaxis"/>
    <property type="evidence" value="ECO:0007669"/>
    <property type="project" value="InterPro"/>
</dbReference>
<dbReference type="OrthoDB" id="115049at2157"/>
<evidence type="ECO:0000313" key="3">
    <source>
        <dbReference type="Proteomes" id="UP000292580"/>
    </source>
</evidence>
<feature type="domain" description="CheW-like" evidence="1">
    <location>
        <begin position="3"/>
        <end position="158"/>
    </location>
</feature>
<dbReference type="Proteomes" id="UP000292580">
    <property type="component" value="Unassembled WGS sequence"/>
</dbReference>
<keyword evidence="3" id="KW-1185">Reference proteome</keyword>
<dbReference type="SMART" id="SM00260">
    <property type="entry name" value="CheW"/>
    <property type="match status" value="1"/>
</dbReference>
<comment type="caution">
    <text evidence="2">The sequence shown here is derived from an EMBL/GenBank/DDBJ whole genome shotgun (WGS) entry which is preliminary data.</text>
</comment>
<dbReference type="GO" id="GO:0005829">
    <property type="term" value="C:cytosol"/>
    <property type="evidence" value="ECO:0007669"/>
    <property type="project" value="TreeGrafter"/>
</dbReference>
<gene>
    <name evidence="2" type="ORF">CUJ86_01025</name>
</gene>
<dbReference type="InterPro" id="IPR036061">
    <property type="entry name" value="CheW-like_dom_sf"/>
</dbReference>
<dbReference type="Pfam" id="PF01584">
    <property type="entry name" value="CheW"/>
    <property type="match status" value="1"/>
</dbReference>
<dbReference type="PANTHER" id="PTHR22617">
    <property type="entry name" value="CHEMOTAXIS SENSOR HISTIDINE KINASE-RELATED"/>
    <property type="match status" value="1"/>
</dbReference>
<dbReference type="AlphaFoldDB" id="A0A483CX16"/>
<protein>
    <submittedName>
        <fullName evidence="2">Chemotaxis protein CheW</fullName>
    </submittedName>
</protein>
<dbReference type="SUPFAM" id="SSF50341">
    <property type="entry name" value="CheW-like"/>
    <property type="match status" value="1"/>
</dbReference>
<proteinExistence type="predicted"/>
<dbReference type="EMBL" id="PGCL01000001">
    <property type="protein sequence ID" value="TAJ45840.1"/>
    <property type="molecule type" value="Genomic_DNA"/>
</dbReference>
<accession>A0A483CX16</accession>
<dbReference type="InterPro" id="IPR039315">
    <property type="entry name" value="CheW"/>
</dbReference>
<sequence length="161" mass="17583">MENVDVVEFEVADEHYALDISLAREIVEMVPITPVPRAPPHIAGIINLRGEITTVMDLSTLLGIARAGEAERQKIIILVPEAAGGSNVGIIVDDVLSVMQVSENDVERMDDSIARDAFVKGIIKIGLDKNGDKDKDKGEVKNLVIWIDVQKILEQLNAYAV</sequence>